<dbReference type="Proteomes" id="UP000078503">
    <property type="component" value="Unassembled WGS sequence"/>
</dbReference>
<dbReference type="Pfam" id="PF00440">
    <property type="entry name" value="TetR_N"/>
    <property type="match status" value="1"/>
</dbReference>
<accession>A0A178KMA6</accession>
<dbReference type="AlphaFoldDB" id="A0A178KMA6"/>
<evidence type="ECO:0000313" key="5">
    <source>
        <dbReference type="Proteomes" id="UP000078503"/>
    </source>
</evidence>
<dbReference type="RefSeq" id="WP_068327215.1">
    <property type="nucleotide sequence ID" value="NZ_LVHF01000012.1"/>
</dbReference>
<dbReference type="InterPro" id="IPR001647">
    <property type="entry name" value="HTH_TetR"/>
</dbReference>
<dbReference type="GO" id="GO:0003677">
    <property type="term" value="F:DNA binding"/>
    <property type="evidence" value="ECO:0007669"/>
    <property type="project" value="UniProtKB-UniRule"/>
</dbReference>
<proteinExistence type="predicted"/>
<dbReference type="PROSITE" id="PS50977">
    <property type="entry name" value="HTH_TETR_2"/>
    <property type="match status" value="1"/>
</dbReference>
<feature type="DNA-binding region" description="H-T-H motif" evidence="2">
    <location>
        <begin position="29"/>
        <end position="48"/>
    </location>
</feature>
<keyword evidence="1 2" id="KW-0238">DNA-binding</keyword>
<evidence type="ECO:0000256" key="1">
    <source>
        <dbReference type="ARBA" id="ARBA00023125"/>
    </source>
</evidence>
<dbReference type="STRING" id="858640.A3K86_02520"/>
<dbReference type="SUPFAM" id="SSF46689">
    <property type="entry name" value="Homeodomain-like"/>
    <property type="match status" value="1"/>
</dbReference>
<dbReference type="Gene3D" id="1.10.357.10">
    <property type="entry name" value="Tetracycline Repressor, domain 2"/>
    <property type="match status" value="1"/>
</dbReference>
<keyword evidence="5" id="KW-1185">Reference proteome</keyword>
<name>A0A178KMA6_9GAMM</name>
<gene>
    <name evidence="4" type="ORF">A3K86_02520</name>
</gene>
<dbReference type="OrthoDB" id="6860332at2"/>
<organism evidence="4 5">
    <name type="scientific">Photobacterium jeanii</name>
    <dbReference type="NCBI Taxonomy" id="858640"/>
    <lineage>
        <taxon>Bacteria</taxon>
        <taxon>Pseudomonadati</taxon>
        <taxon>Pseudomonadota</taxon>
        <taxon>Gammaproteobacteria</taxon>
        <taxon>Vibrionales</taxon>
        <taxon>Vibrionaceae</taxon>
        <taxon>Photobacterium</taxon>
    </lineage>
</organism>
<feature type="domain" description="HTH tetR-type" evidence="3">
    <location>
        <begin position="6"/>
        <end position="66"/>
    </location>
</feature>
<reference evidence="4 5" key="1">
    <citation type="submission" date="2016-03" db="EMBL/GenBank/DDBJ databases">
        <title>Photobacterium proteolyticum sp. nov. a protease producing bacterium isolated from ocean sediments of Laizhou Bay.</title>
        <authorList>
            <person name="Li Y."/>
        </authorList>
    </citation>
    <scope>NUCLEOTIDE SEQUENCE [LARGE SCALE GENOMIC DNA]</scope>
    <source>
        <strain evidence="4 5">R-40508</strain>
    </source>
</reference>
<dbReference type="Pfam" id="PF17928">
    <property type="entry name" value="TetR_C_22"/>
    <property type="match status" value="1"/>
</dbReference>
<evidence type="ECO:0000313" key="4">
    <source>
        <dbReference type="EMBL" id="OAN17813.1"/>
    </source>
</evidence>
<evidence type="ECO:0000256" key="2">
    <source>
        <dbReference type="PROSITE-ProRule" id="PRU00335"/>
    </source>
</evidence>
<dbReference type="EMBL" id="LVHF01000012">
    <property type="protein sequence ID" value="OAN17813.1"/>
    <property type="molecule type" value="Genomic_DNA"/>
</dbReference>
<dbReference type="InterPro" id="IPR041674">
    <property type="entry name" value="TetR_C_22"/>
</dbReference>
<evidence type="ECO:0000259" key="3">
    <source>
        <dbReference type="PROSITE" id="PS50977"/>
    </source>
</evidence>
<sequence length="208" mass="23783">MQARGIKRRAELKAATRELLTEMDISEVTFADIAQRADVPKSSAYHFYANIDDIYAEVASEYGQQILELLSEVPQYEEIDGWQDIVDTLIDRCILFYEQEKPARELIISGKTSAAIKQKDRNNDMILSAKIYAILDHFFELPQINNQSDIFYIWIEIVDVIFTLSQMKYGFITTSMANEAKRAAKAYLGTYLEPTLVKKPKSVLIPAL</sequence>
<comment type="caution">
    <text evidence="4">The sequence shown here is derived from an EMBL/GenBank/DDBJ whole genome shotgun (WGS) entry which is preliminary data.</text>
</comment>
<dbReference type="InterPro" id="IPR009057">
    <property type="entry name" value="Homeodomain-like_sf"/>
</dbReference>
<protein>
    <recommendedName>
        <fullName evidence="3">HTH tetR-type domain-containing protein</fullName>
    </recommendedName>
</protein>